<accession>A0A941I9S1</accession>
<dbReference type="InterPro" id="IPR025736">
    <property type="entry name" value="PucR_C-HTH_dom"/>
</dbReference>
<dbReference type="SUPFAM" id="SSF46689">
    <property type="entry name" value="Homeodomain-like"/>
    <property type="match status" value="1"/>
</dbReference>
<dbReference type="Gene3D" id="1.10.10.2840">
    <property type="entry name" value="PucR C-terminal helix-turn-helix domain"/>
    <property type="match status" value="1"/>
</dbReference>
<dbReference type="AlphaFoldDB" id="A0A941I9S1"/>
<dbReference type="InterPro" id="IPR051448">
    <property type="entry name" value="CdaR-like_regulators"/>
</dbReference>
<dbReference type="PANTHER" id="PTHR33744">
    <property type="entry name" value="CARBOHYDRATE DIACID REGULATOR"/>
    <property type="match status" value="1"/>
</dbReference>
<dbReference type="Pfam" id="PF13556">
    <property type="entry name" value="HTH_30"/>
    <property type="match status" value="1"/>
</dbReference>
<dbReference type="InterPro" id="IPR042070">
    <property type="entry name" value="PucR_C-HTH_sf"/>
</dbReference>
<organism evidence="2 3">
    <name type="scientific">Virgibacillus salarius</name>
    <dbReference type="NCBI Taxonomy" id="447199"/>
    <lineage>
        <taxon>Bacteria</taxon>
        <taxon>Bacillati</taxon>
        <taxon>Bacillota</taxon>
        <taxon>Bacilli</taxon>
        <taxon>Bacillales</taxon>
        <taxon>Bacillaceae</taxon>
        <taxon>Virgibacillus</taxon>
    </lineage>
</organism>
<dbReference type="RefSeq" id="WP_026680567.1">
    <property type="nucleotide sequence ID" value="NZ_BAAACY010000170.1"/>
</dbReference>
<evidence type="ECO:0000313" key="3">
    <source>
        <dbReference type="Proteomes" id="UP000675284"/>
    </source>
</evidence>
<keyword evidence="3" id="KW-1185">Reference proteome</keyword>
<protein>
    <submittedName>
        <fullName evidence="2">Helix-turn-helix domain-containing protein</fullName>
    </submittedName>
</protein>
<reference evidence="2" key="1">
    <citation type="submission" date="2021-04" db="EMBL/GenBank/DDBJ databases">
        <title>Isolation and polyphasic classification of algal microorganism.</title>
        <authorList>
            <person name="Wang S."/>
        </authorList>
    </citation>
    <scope>NUCLEOTIDE SEQUENCE</scope>
    <source>
        <strain evidence="2">720a</strain>
    </source>
</reference>
<proteinExistence type="predicted"/>
<feature type="domain" description="PucR C-terminal helix-turn-helix" evidence="1">
    <location>
        <begin position="233"/>
        <end position="291"/>
    </location>
</feature>
<dbReference type="InterPro" id="IPR009057">
    <property type="entry name" value="Homeodomain-like_sf"/>
</dbReference>
<dbReference type="PANTHER" id="PTHR33744:SF15">
    <property type="entry name" value="CARBOHYDRATE DIACID REGULATOR"/>
    <property type="match status" value="1"/>
</dbReference>
<sequence length="297" mass="34771">MIEQLKNIFPSLIVDSEEKGYVSETYQWFLTHNGEKIGIAKQELSEKDGRLMRTFLTPYQGPPLTKKEKVWKQIIDQNFTEAPTSITSPYRFVYFSMNKNQINPGVFKESIQTLFDYSVPIIWENEHEGILIEEKPIIAEESISYEQIIDILMSDLYVNIHFFVGPYSKNYKDAKHQYKSLLTYANRILTYTDKSVISYKEAIPHILVGFSDQAFREYIAETILQEFTDDTDLLQTIHTFLQCNLNVSVAAKELYMHRNSLQYRLDKFIEKTGIDIRQFHQATTVYLALLANMHKED</sequence>
<dbReference type="Proteomes" id="UP000675284">
    <property type="component" value="Unassembled WGS sequence"/>
</dbReference>
<name>A0A941I9S1_9BACI</name>
<evidence type="ECO:0000259" key="1">
    <source>
        <dbReference type="Pfam" id="PF13556"/>
    </source>
</evidence>
<dbReference type="EMBL" id="JAGSOT010000042">
    <property type="protein sequence ID" value="MBR7797059.1"/>
    <property type="molecule type" value="Genomic_DNA"/>
</dbReference>
<evidence type="ECO:0000313" key="2">
    <source>
        <dbReference type="EMBL" id="MBR7797059.1"/>
    </source>
</evidence>
<comment type="caution">
    <text evidence="2">The sequence shown here is derived from an EMBL/GenBank/DDBJ whole genome shotgun (WGS) entry which is preliminary data.</text>
</comment>
<gene>
    <name evidence="2" type="ORF">KCX74_13535</name>
</gene>